<evidence type="ECO:0000256" key="7">
    <source>
        <dbReference type="RuleBase" id="RU363032"/>
    </source>
</evidence>
<feature type="transmembrane region" description="Helical" evidence="7">
    <location>
        <begin position="234"/>
        <end position="254"/>
    </location>
</feature>
<feature type="transmembrane region" description="Helical" evidence="7">
    <location>
        <begin position="131"/>
        <end position="148"/>
    </location>
</feature>
<dbReference type="Pfam" id="PF00528">
    <property type="entry name" value="BPD_transp_1"/>
    <property type="match status" value="1"/>
</dbReference>
<comment type="similarity">
    <text evidence="7">Belongs to the binding-protein-dependent transport system permease family.</text>
</comment>
<feature type="domain" description="ABC transmembrane type-1" evidence="8">
    <location>
        <begin position="92"/>
        <end position="286"/>
    </location>
</feature>
<dbReference type="GO" id="GO:0005886">
    <property type="term" value="C:plasma membrane"/>
    <property type="evidence" value="ECO:0007669"/>
    <property type="project" value="UniProtKB-SubCell"/>
</dbReference>
<comment type="caution">
    <text evidence="10">The sequence shown here is derived from an EMBL/GenBank/DDBJ whole genome shotgun (WGS) entry which is preliminary data.</text>
</comment>
<dbReference type="SUPFAM" id="SSF161098">
    <property type="entry name" value="MetI-like"/>
    <property type="match status" value="1"/>
</dbReference>
<dbReference type="GO" id="GO:0071916">
    <property type="term" value="F:dipeptide transmembrane transporter activity"/>
    <property type="evidence" value="ECO:0007669"/>
    <property type="project" value="TreeGrafter"/>
</dbReference>
<keyword evidence="5 7" id="KW-1133">Transmembrane helix</keyword>
<evidence type="ECO:0000256" key="5">
    <source>
        <dbReference type="ARBA" id="ARBA00022989"/>
    </source>
</evidence>
<feature type="transmembrane region" description="Helical" evidence="7">
    <location>
        <begin position="32"/>
        <end position="53"/>
    </location>
</feature>
<keyword evidence="6 7" id="KW-0472">Membrane</keyword>
<evidence type="ECO:0000256" key="2">
    <source>
        <dbReference type="ARBA" id="ARBA00022448"/>
    </source>
</evidence>
<dbReference type="PROSITE" id="PS50928">
    <property type="entry name" value="ABC_TM1"/>
    <property type="match status" value="1"/>
</dbReference>
<feature type="transmembrane region" description="Helical" evidence="7">
    <location>
        <begin position="160"/>
        <end position="177"/>
    </location>
</feature>
<evidence type="ECO:0000256" key="6">
    <source>
        <dbReference type="ARBA" id="ARBA00023136"/>
    </source>
</evidence>
<dbReference type="InterPro" id="IPR000515">
    <property type="entry name" value="MetI-like"/>
</dbReference>
<evidence type="ECO:0000256" key="1">
    <source>
        <dbReference type="ARBA" id="ARBA00004651"/>
    </source>
</evidence>
<evidence type="ECO:0000313" key="10">
    <source>
        <dbReference type="EMBL" id="HGT98671.1"/>
    </source>
</evidence>
<dbReference type="PANTHER" id="PTHR43386">
    <property type="entry name" value="OLIGOPEPTIDE TRANSPORT SYSTEM PERMEASE PROTEIN APPC"/>
    <property type="match status" value="1"/>
</dbReference>
<dbReference type="Pfam" id="PF12911">
    <property type="entry name" value="OppC_N"/>
    <property type="match status" value="1"/>
</dbReference>
<evidence type="ECO:0000256" key="3">
    <source>
        <dbReference type="ARBA" id="ARBA00022475"/>
    </source>
</evidence>
<dbReference type="CDD" id="cd06261">
    <property type="entry name" value="TM_PBP2"/>
    <property type="match status" value="1"/>
</dbReference>
<gene>
    <name evidence="9" type="ORF">ENT99_02480</name>
    <name evidence="10" type="ORF">ENU64_04500</name>
</gene>
<dbReference type="AlphaFoldDB" id="A0A7J3MYT8"/>
<dbReference type="InterPro" id="IPR050366">
    <property type="entry name" value="BP-dependent_transpt_permease"/>
</dbReference>
<dbReference type="PANTHER" id="PTHR43386:SF1">
    <property type="entry name" value="D,D-DIPEPTIDE TRANSPORT SYSTEM PERMEASE PROTEIN DDPC-RELATED"/>
    <property type="match status" value="1"/>
</dbReference>
<protein>
    <submittedName>
        <fullName evidence="10">ABC transporter permease</fullName>
    </submittedName>
</protein>
<dbReference type="EMBL" id="DTAU01000045">
    <property type="protein sequence ID" value="HFQ78555.1"/>
    <property type="molecule type" value="Genomic_DNA"/>
</dbReference>
<proteinExistence type="inferred from homology"/>
<evidence type="ECO:0000313" key="9">
    <source>
        <dbReference type="EMBL" id="HFQ78555.1"/>
    </source>
</evidence>
<dbReference type="InterPro" id="IPR035906">
    <property type="entry name" value="MetI-like_sf"/>
</dbReference>
<reference evidence="10" key="1">
    <citation type="journal article" date="2020" name="mSystems">
        <title>Genome- and Community-Level Interaction Insights into Carbon Utilization and Element Cycling Functions of Hydrothermarchaeota in Hydrothermal Sediment.</title>
        <authorList>
            <person name="Zhou Z."/>
            <person name="Liu Y."/>
            <person name="Xu W."/>
            <person name="Pan J."/>
            <person name="Luo Z.H."/>
            <person name="Li M."/>
        </authorList>
    </citation>
    <scope>NUCLEOTIDE SEQUENCE [LARGE SCALE GENOMIC DNA]</scope>
    <source>
        <strain evidence="9">SpSt-629</strain>
        <strain evidence="10">SpSt-688</strain>
    </source>
</reference>
<name>A0A7J3MYT8_9CREN</name>
<keyword evidence="2 7" id="KW-0813">Transport</keyword>
<organism evidence="10">
    <name type="scientific">Ignisphaera aggregans</name>
    <dbReference type="NCBI Taxonomy" id="334771"/>
    <lineage>
        <taxon>Archaea</taxon>
        <taxon>Thermoproteota</taxon>
        <taxon>Thermoprotei</taxon>
        <taxon>Desulfurococcales</taxon>
        <taxon>Desulfurococcaceae</taxon>
        <taxon>Ignisphaera</taxon>
    </lineage>
</organism>
<keyword evidence="4 7" id="KW-0812">Transmembrane</keyword>
<comment type="subcellular location">
    <subcellularLocation>
        <location evidence="1 7">Cell membrane</location>
        <topology evidence="1 7">Multi-pass membrane protein</topology>
    </subcellularLocation>
</comment>
<feature type="transmembrane region" description="Helical" evidence="7">
    <location>
        <begin position="208"/>
        <end position="228"/>
    </location>
</feature>
<feature type="transmembrane region" description="Helical" evidence="7">
    <location>
        <begin position="266"/>
        <end position="289"/>
    </location>
</feature>
<dbReference type="Gene3D" id="1.10.3720.10">
    <property type="entry name" value="MetI-like"/>
    <property type="match status" value="1"/>
</dbReference>
<feature type="transmembrane region" description="Helical" evidence="7">
    <location>
        <begin position="96"/>
        <end position="119"/>
    </location>
</feature>
<keyword evidence="3" id="KW-1003">Cell membrane</keyword>
<sequence>MGVRVSANHHKFLISKFKESVLLYTLFKNRRFMIGLVMFLVLLLMGLVGSLLYPRDPLAFAEYPPDLPPSLEFPLGTDRGGRDVFAQFLHGIRMSLYVGFLTAIISTIIGLVIGVTAGIKGGVLDETLMGLTNLVLAIPSWLVALLIASITPAEQRGPEFMGLLLGIFSWPWFARAVRAQFQSLREREFVALSRMAGYGDLRIAFEDLLPQVGAFIVSSFAGLMATGIGGEAGLAIIGVGMTRYVSLGMILFWAGTYQAYIKGTWWLFLPAGIAMIILMVSLQMISVGLEQLFNPRLREI</sequence>
<accession>A0A7J3MYT8</accession>
<dbReference type="InterPro" id="IPR025966">
    <property type="entry name" value="OppC_N"/>
</dbReference>
<evidence type="ECO:0000256" key="4">
    <source>
        <dbReference type="ARBA" id="ARBA00022692"/>
    </source>
</evidence>
<dbReference type="EMBL" id="DTDH01000137">
    <property type="protein sequence ID" value="HGT98671.1"/>
    <property type="molecule type" value="Genomic_DNA"/>
</dbReference>
<evidence type="ECO:0000259" key="8">
    <source>
        <dbReference type="PROSITE" id="PS50928"/>
    </source>
</evidence>